<dbReference type="AlphaFoldDB" id="A0A3S1DPR6"/>
<reference evidence="3" key="1">
    <citation type="submission" date="2020-05" db="EMBL/GenBank/DDBJ databases">
        <title>Chitinophaga laudate sp. nov., isolated from a tropical peat swamp.</title>
        <authorList>
            <person name="Goh C.B.S."/>
            <person name="Lee M.S."/>
            <person name="Parimannan S."/>
            <person name="Pasbakhsh P."/>
            <person name="Yule C.M."/>
            <person name="Rajandas H."/>
            <person name="Loke S."/>
            <person name="Croft L."/>
            <person name="Tan J.B.L."/>
        </authorList>
    </citation>
    <scope>NUCLEOTIDE SEQUENCE</scope>
    <source>
        <strain evidence="3">Mgbs1</strain>
    </source>
</reference>
<keyword evidence="4" id="KW-1185">Reference proteome</keyword>
<dbReference type="InterPro" id="IPR006827">
    <property type="entry name" value="Lant_deHydtase_N"/>
</dbReference>
<evidence type="ECO:0000313" key="4">
    <source>
        <dbReference type="Proteomes" id="UP000281028"/>
    </source>
</evidence>
<sequence>MSDERFFLYDFYLLRAPVFSIDKLQELNGILDKIVQDETDTASWDQLRERFSHPWFLEAVYFASKDLYAALQEWLRQPDYNYTQSGKLLKGLHRYYSRMCTRGTPFGLFAGCACGSVSTQPTQINFASEKIRRHVRFDMAYITALTRLIERDPAVQQQTRFFVNNTLYRTGNRYVYLENTMKNGRSSYIMSALSVSPYIEKALKRAADGATIQELEDCILNESVKKEAVQQFIRGMIGMQVLISELQPAVTGDDFVQPLLNCTASIPHLSVVHDLLRNAQQLLHTGIPDLDAYTKIEKTAGALLTDKKIEIIQEDAYFNMNSNNISRHVVEDIAKTSEKLWDIVPVYVSPELKEFAQRFHARYEEQEIPLVKALDPDIGIGYGLAVSGVAENMPLIDTLAIAPPPEDNRVFRGAYEQLLFEKLKLFLEQHTPVIVLTEEDVDQLIAVNNNSHTPVQNHSAYIFGSILSPSQPALDQGDYKFLALQLHAYAAGRMLGRFAQGEPALQEKLRACAADEDQANPGVILAEVVYMPEGRGANVVLRPRFRDFEIPYLCNTAAAKEQTININDLMVSVRNRRVVLRSRTFNREIVPQVSNAFNARKGQPMYRFLTDLRSQYVKPPFKWEWTEFYNEPYLPRIEYRNFILQRARWQLKQESGESLSTPALTDAYFRKVRALYHIPRYVVLTQNSDNELFIDLDSAICRQHIVRQLKNSAVILLEFLHTSDQCFIRDQHGGYNNQVVIPLGTRLPFFADTVAQPAVRETDPVRHFPPGSDWLYVKIYAGNKTLDTLLVSIIRPFADKALQDNAISKWFFIRYNDPEGHLRIRFHAAGNRQAWLELLPALNNAIAPLIQDNRVAKMTADTYIREIERYGADTITESETLFFADSVAVSSFLDMIEGDEGEQLRWQLALYSVDRLLQDFSCSLAEKKDIINATREAFTQEFSNHDKRNASRLERSLNDKYRKHYPQIKEVLSDALPEEMADMYDCFRQRSNTITAIANAIKEQLAAAGNPQAALKKLLISYIHMNMNRLFLARQRAHELVIYHYLNKYYQSLIARENQTSATSMKINIS</sequence>
<organism evidence="3 4">
    <name type="scientific">Chitinophaga solisilvae</name>
    <dbReference type="NCBI Taxonomy" id="1233460"/>
    <lineage>
        <taxon>Bacteria</taxon>
        <taxon>Pseudomonadati</taxon>
        <taxon>Bacteroidota</taxon>
        <taxon>Chitinophagia</taxon>
        <taxon>Chitinophagales</taxon>
        <taxon>Chitinophagaceae</taxon>
        <taxon>Chitinophaga</taxon>
    </lineage>
</organism>
<gene>
    <name evidence="3" type="ORF">ECE50_003375</name>
</gene>
<accession>A0A3S1DPR6</accession>
<dbReference type="Proteomes" id="UP000281028">
    <property type="component" value="Unassembled WGS sequence"/>
</dbReference>
<comment type="caution">
    <text evidence="3">The sequence shown here is derived from an EMBL/GenBank/DDBJ whole genome shotgun (WGS) entry which is preliminary data.</text>
</comment>
<feature type="domain" description="Lantibiotic dehydratase N-terminal" evidence="1">
    <location>
        <begin position="53"/>
        <end position="703"/>
    </location>
</feature>
<dbReference type="Pfam" id="PF04738">
    <property type="entry name" value="Lant_dehydr_N"/>
    <property type="match status" value="1"/>
</dbReference>
<dbReference type="InterPro" id="IPR023809">
    <property type="entry name" value="Thiopep_bacteriocin_synth_dom"/>
</dbReference>
<proteinExistence type="predicted"/>
<evidence type="ECO:0000313" key="3">
    <source>
        <dbReference type="EMBL" id="NSL85857.1"/>
    </source>
</evidence>
<dbReference type="EMBL" id="RIAR02000001">
    <property type="protein sequence ID" value="NSL85857.1"/>
    <property type="molecule type" value="Genomic_DNA"/>
</dbReference>
<protein>
    <submittedName>
        <fullName evidence="3">Lantibiotic dehydratase</fullName>
    </submittedName>
</protein>
<evidence type="ECO:0000259" key="1">
    <source>
        <dbReference type="Pfam" id="PF04738"/>
    </source>
</evidence>
<feature type="domain" description="Thiopeptide-type bacteriocin biosynthesis" evidence="2">
    <location>
        <begin position="774"/>
        <end position="1050"/>
    </location>
</feature>
<dbReference type="NCBIfam" id="TIGR03891">
    <property type="entry name" value="thiopep_ocin"/>
    <property type="match status" value="1"/>
</dbReference>
<evidence type="ECO:0000259" key="2">
    <source>
        <dbReference type="Pfam" id="PF14028"/>
    </source>
</evidence>
<dbReference type="Pfam" id="PF14028">
    <property type="entry name" value="Lant_dehydr_C"/>
    <property type="match status" value="1"/>
</dbReference>
<dbReference type="OrthoDB" id="1273722at2"/>
<name>A0A3S1DPR6_9BACT</name>